<dbReference type="Gene3D" id="1.20.1050.10">
    <property type="match status" value="1"/>
</dbReference>
<dbReference type="InterPro" id="IPR036249">
    <property type="entry name" value="Thioredoxin-like_sf"/>
</dbReference>
<gene>
    <name evidence="3" type="primary">ABSGL_14061.1 scaffold 14385</name>
</gene>
<dbReference type="OrthoDB" id="4951845at2759"/>
<feature type="domain" description="Glutathione S-transferase UstS-like C-terminal" evidence="2">
    <location>
        <begin position="109"/>
        <end position="239"/>
    </location>
</feature>
<proteinExistence type="predicted"/>
<protein>
    <submittedName>
        <fullName evidence="3">Uncharacterized protein</fullName>
    </submittedName>
</protein>
<evidence type="ECO:0000313" key="4">
    <source>
        <dbReference type="Proteomes" id="UP000078561"/>
    </source>
</evidence>
<name>A0A168SGG9_ABSGL</name>
<evidence type="ECO:0000259" key="2">
    <source>
        <dbReference type="Pfam" id="PF22041"/>
    </source>
</evidence>
<evidence type="ECO:0000313" key="3">
    <source>
        <dbReference type="EMBL" id="SAM08398.1"/>
    </source>
</evidence>
<dbReference type="SUPFAM" id="SSF47616">
    <property type="entry name" value="GST C-terminal domain-like"/>
    <property type="match status" value="1"/>
</dbReference>
<dbReference type="Proteomes" id="UP000078561">
    <property type="component" value="Unassembled WGS sequence"/>
</dbReference>
<accession>A0A168SGG9</accession>
<dbReference type="Pfam" id="PF22041">
    <property type="entry name" value="GST_C_7"/>
    <property type="match status" value="1"/>
</dbReference>
<dbReference type="InterPro" id="IPR036282">
    <property type="entry name" value="Glutathione-S-Trfase_C_sf"/>
</dbReference>
<dbReference type="AlphaFoldDB" id="A0A168SGG9"/>
<sequence>MTIKTNIKLYDLILDVDNEIWSPNTLKARIALNVKGIPYDTEWLTFFDVHSIIPDITDDRSKPPTVPVIVDEKKDGERTVVQDSWEIVKYLDSAYPDTPSLIKGENEGLQYYAYKQTHAQVLVPIFKICLLTIHKKCSPEPIKEWFRKQREATFRMTLEEFSGEPADHIATLKTGLLSIHSTLQNYPYLSGDKIGFADVTLASYFKMLLTLRSDLFESALLDVFPDDAIRKWWTKMEKYTHHAPPSDARL</sequence>
<keyword evidence="4" id="KW-1185">Reference proteome</keyword>
<reference evidence="3" key="1">
    <citation type="submission" date="2016-04" db="EMBL/GenBank/DDBJ databases">
        <authorList>
            <person name="Evans L.H."/>
            <person name="Alamgir A."/>
            <person name="Owens N."/>
            <person name="Weber N.D."/>
            <person name="Virtaneva K."/>
            <person name="Barbian K."/>
            <person name="Babar A."/>
            <person name="Rosenke K."/>
        </authorList>
    </citation>
    <scope>NUCLEOTIDE SEQUENCE [LARGE SCALE GENOMIC DNA]</scope>
    <source>
        <strain evidence="3">CBS 101.48</strain>
    </source>
</reference>
<dbReference type="STRING" id="4829.A0A168SGG9"/>
<evidence type="ECO:0000259" key="1">
    <source>
        <dbReference type="Pfam" id="PF13409"/>
    </source>
</evidence>
<dbReference type="Pfam" id="PF13409">
    <property type="entry name" value="GST_N_2"/>
    <property type="match status" value="1"/>
</dbReference>
<dbReference type="InterPro" id="IPR004045">
    <property type="entry name" value="Glutathione_S-Trfase_N"/>
</dbReference>
<dbReference type="OMA" id="DSEPIAM"/>
<dbReference type="SUPFAM" id="SSF52833">
    <property type="entry name" value="Thioredoxin-like"/>
    <property type="match status" value="1"/>
</dbReference>
<dbReference type="EMBL" id="LT554895">
    <property type="protein sequence ID" value="SAM08398.1"/>
    <property type="molecule type" value="Genomic_DNA"/>
</dbReference>
<dbReference type="InterPro" id="IPR054416">
    <property type="entry name" value="GST_UstS-like_C"/>
</dbReference>
<dbReference type="InParanoid" id="A0A168SGG9"/>
<organism evidence="3">
    <name type="scientific">Absidia glauca</name>
    <name type="common">Pin mould</name>
    <dbReference type="NCBI Taxonomy" id="4829"/>
    <lineage>
        <taxon>Eukaryota</taxon>
        <taxon>Fungi</taxon>
        <taxon>Fungi incertae sedis</taxon>
        <taxon>Mucoromycota</taxon>
        <taxon>Mucoromycotina</taxon>
        <taxon>Mucoromycetes</taxon>
        <taxon>Mucorales</taxon>
        <taxon>Cunninghamellaceae</taxon>
        <taxon>Absidia</taxon>
    </lineage>
</organism>
<feature type="domain" description="GST N-terminal" evidence="1">
    <location>
        <begin position="21"/>
        <end position="93"/>
    </location>
</feature>
<dbReference type="Gene3D" id="3.40.30.10">
    <property type="entry name" value="Glutaredoxin"/>
    <property type="match status" value="1"/>
</dbReference>